<dbReference type="GO" id="GO:0005737">
    <property type="term" value="C:cytoplasm"/>
    <property type="evidence" value="ECO:0007669"/>
    <property type="project" value="UniProtKB-SubCell"/>
</dbReference>
<evidence type="ECO:0000256" key="16">
    <source>
        <dbReference type="PIRSR" id="PIRSR602117-2"/>
    </source>
</evidence>
<feature type="region of interest" description="Disordered" evidence="19">
    <location>
        <begin position="325"/>
        <end position="358"/>
    </location>
</feature>
<feature type="region of interest" description="Disordered" evidence="19">
    <location>
        <begin position="106"/>
        <end position="140"/>
    </location>
</feature>
<feature type="region of interest" description="Disordered" evidence="19">
    <location>
        <begin position="418"/>
        <end position="441"/>
    </location>
</feature>
<dbReference type="GeneTree" id="ENSGT00950000183153"/>
<dbReference type="PANTHER" id="PTHR11447">
    <property type="entry name" value="CELLULAR TUMOR ANTIGEN P53"/>
    <property type="match status" value="1"/>
</dbReference>
<dbReference type="InterPro" id="IPR036674">
    <property type="entry name" value="p53_tetramer_sf"/>
</dbReference>
<keyword evidence="11 18" id="KW-0010">Activator</keyword>
<evidence type="ECO:0000256" key="19">
    <source>
        <dbReference type="SAM" id="MobiDB-lite"/>
    </source>
</evidence>
<dbReference type="SUPFAM" id="SSF47719">
    <property type="entry name" value="p53 tetramerization domain"/>
    <property type="match status" value="1"/>
</dbReference>
<comment type="similarity">
    <text evidence="1 18">Belongs to the p53 family.</text>
</comment>
<evidence type="ECO:0000256" key="3">
    <source>
        <dbReference type="ARBA" id="ARBA00017135"/>
    </source>
</evidence>
<dbReference type="AlphaFoldDB" id="A0A3B3RR15"/>
<comment type="subunit">
    <text evidence="2 18">Binds DNA as a homotetramer.</text>
</comment>
<feature type="domain" description="p53 tetramerisation" evidence="21">
    <location>
        <begin position="368"/>
        <end position="402"/>
    </location>
</feature>
<dbReference type="InterPro" id="IPR002117">
    <property type="entry name" value="p53_tumour_suppressor"/>
</dbReference>
<keyword evidence="5" id="KW-0597">Phosphoprotein</keyword>
<comment type="subcellular location">
    <subcellularLocation>
        <location evidence="18">Cytoplasm</location>
    </subcellularLocation>
    <subcellularLocation>
        <location evidence="18">Nucleus</location>
    </subcellularLocation>
</comment>
<dbReference type="GO" id="GO:0000978">
    <property type="term" value="F:RNA polymerase II cis-regulatory region sequence-specific DNA binding"/>
    <property type="evidence" value="ECO:0007669"/>
    <property type="project" value="TreeGrafter"/>
</dbReference>
<proteinExistence type="inferred from homology"/>
<feature type="binding site" evidence="15">
    <location>
        <position position="280"/>
    </location>
    <ligand>
        <name>Zn(2+)</name>
        <dbReference type="ChEBI" id="CHEBI:29105"/>
    </ligand>
</feature>
<dbReference type="Pfam" id="PF00870">
    <property type="entry name" value="P53"/>
    <property type="match status" value="1"/>
</dbReference>
<evidence type="ECO:0000256" key="15">
    <source>
        <dbReference type="PIRSR" id="PIRSR602117-1"/>
    </source>
</evidence>
<dbReference type="PRINTS" id="PR00386">
    <property type="entry name" value="P53SUPPRESSR"/>
</dbReference>
<dbReference type="InterPro" id="IPR010991">
    <property type="entry name" value="p53_tetrameristn"/>
</dbReference>
<comment type="function">
    <text evidence="18">Multifunctional transcription factor that induces cell cycle arrest, DNA repair or apoptosis upon binding to its target DNA sequence. Acts as a tumor suppressor in many tumor types; induces growth arrest or apoptosis depending on the physiological circumstances and cell type. Negatively regulates cell division by controlling expression of a set of genes required for this process. One of the activated genes is an inhibitor of cyclin-dependent kinases. Apoptosis induction seems to be mediated either by stimulation of BAX and FAS antigen expression, or by repression of Bcl-2 expression.</text>
</comment>
<evidence type="ECO:0000256" key="6">
    <source>
        <dbReference type="ARBA" id="ARBA00022703"/>
    </source>
</evidence>
<dbReference type="Pfam" id="PF07710">
    <property type="entry name" value="P53_tetramer"/>
    <property type="match status" value="1"/>
</dbReference>
<evidence type="ECO:0000256" key="1">
    <source>
        <dbReference type="ARBA" id="ARBA00006167"/>
    </source>
</evidence>
<keyword evidence="10 18" id="KW-0238">DNA-binding</keyword>
<dbReference type="InterPro" id="IPR008967">
    <property type="entry name" value="p53-like_TF_DNA-bd_sf"/>
</dbReference>
<evidence type="ECO:0000256" key="7">
    <source>
        <dbReference type="ARBA" id="ARBA00022723"/>
    </source>
</evidence>
<evidence type="ECO:0000259" key="20">
    <source>
        <dbReference type="Pfam" id="PF00870"/>
    </source>
</evidence>
<dbReference type="Pfam" id="PF08563">
    <property type="entry name" value="P53_TAD"/>
    <property type="match status" value="1"/>
</dbReference>
<keyword evidence="8 15" id="KW-0862">Zinc</keyword>
<evidence type="ECO:0000256" key="12">
    <source>
        <dbReference type="ARBA" id="ARBA00023163"/>
    </source>
</evidence>
<dbReference type="SUPFAM" id="SSF49417">
    <property type="entry name" value="p53-like transcription factors"/>
    <property type="match status" value="1"/>
</dbReference>
<dbReference type="Proteomes" id="UP000261540">
    <property type="component" value="Unplaced"/>
</dbReference>
<evidence type="ECO:0000259" key="22">
    <source>
        <dbReference type="Pfam" id="PF08563"/>
    </source>
</evidence>
<keyword evidence="6 18" id="KW-0053">Apoptosis</keyword>
<evidence type="ECO:0000313" key="24">
    <source>
        <dbReference type="Proteomes" id="UP000261540"/>
    </source>
</evidence>
<dbReference type="PANTHER" id="PTHR11447:SF6">
    <property type="entry name" value="CELLULAR TUMOR ANTIGEN P53"/>
    <property type="match status" value="1"/>
</dbReference>
<dbReference type="GO" id="GO:0046872">
    <property type="term" value="F:metal ion binding"/>
    <property type="evidence" value="ECO:0007669"/>
    <property type="project" value="UniProtKB-KW"/>
</dbReference>
<reference evidence="23" key="1">
    <citation type="submission" date="2025-08" db="UniProtKB">
        <authorList>
            <consortium name="Ensembl"/>
        </authorList>
    </citation>
    <scope>IDENTIFICATION</scope>
</reference>
<dbReference type="STRING" id="1676925.ENSPKIP00000021022"/>
<evidence type="ECO:0000256" key="10">
    <source>
        <dbReference type="ARBA" id="ARBA00023125"/>
    </source>
</evidence>
<feature type="compositionally biased region" description="Low complexity" evidence="19">
    <location>
        <begin position="107"/>
        <end position="122"/>
    </location>
</feature>
<dbReference type="Gene3D" id="4.10.170.10">
    <property type="entry name" value="p53-like tetramerisation domain"/>
    <property type="match status" value="1"/>
</dbReference>
<dbReference type="GO" id="GO:0051262">
    <property type="term" value="P:protein tetramerization"/>
    <property type="evidence" value="ECO:0007669"/>
    <property type="project" value="InterPro"/>
</dbReference>
<keyword evidence="4 18" id="KW-0963">Cytoplasm</keyword>
<evidence type="ECO:0000256" key="18">
    <source>
        <dbReference type="RuleBase" id="RU003304"/>
    </source>
</evidence>
<feature type="binding site" evidence="15">
    <location>
        <position position="222"/>
    </location>
    <ligand>
        <name>Zn(2+)</name>
        <dbReference type="ChEBI" id="CHEBI:29105"/>
    </ligand>
</feature>
<dbReference type="Gene3D" id="2.60.40.720">
    <property type="match status" value="1"/>
</dbReference>
<evidence type="ECO:0000256" key="17">
    <source>
        <dbReference type="PIRSR" id="PIRSR602117-3"/>
    </source>
</evidence>
<dbReference type="InterPro" id="IPR013872">
    <property type="entry name" value="p53_transactivation_domain"/>
</dbReference>
<feature type="binding site" evidence="15">
    <location>
        <position position="219"/>
    </location>
    <ligand>
        <name>Zn(2+)</name>
        <dbReference type="ChEBI" id="CHEBI:29105"/>
    </ligand>
</feature>
<keyword evidence="24" id="KW-1185">Reference proteome</keyword>
<feature type="site" description="Interaction with DNA" evidence="16">
    <location>
        <position position="163"/>
    </location>
</feature>
<evidence type="ECO:0000256" key="14">
    <source>
        <dbReference type="ARBA" id="ARBA00023306"/>
    </source>
</evidence>
<feature type="compositionally biased region" description="Basic and acidic residues" evidence="19">
    <location>
        <begin position="325"/>
        <end position="342"/>
    </location>
</feature>
<keyword evidence="13 18" id="KW-0539">Nucleus</keyword>
<comment type="cofactor">
    <cofactor evidence="15 18">
        <name>Zn(2+)</name>
        <dbReference type="ChEBI" id="CHEBI:29105"/>
    </cofactor>
    <text evidence="15 18">Binds 1 zinc ion per subunit.</text>
</comment>
<dbReference type="InterPro" id="IPR012346">
    <property type="entry name" value="p53/RUNT-type_TF_DNA-bd_sf"/>
</dbReference>
<dbReference type="InterPro" id="IPR011615">
    <property type="entry name" value="p53_DNA-bd"/>
</dbReference>
<evidence type="ECO:0000256" key="2">
    <source>
        <dbReference type="ARBA" id="ARBA00011393"/>
    </source>
</evidence>
<evidence type="ECO:0000256" key="13">
    <source>
        <dbReference type="ARBA" id="ARBA00023242"/>
    </source>
</evidence>
<feature type="cross-link" description="Glycyl lysine isopeptide (Lys-Gly) (interchain with G-Cter in ubiquitin)" evidence="17">
    <location>
        <position position="333"/>
    </location>
</feature>
<evidence type="ECO:0000256" key="5">
    <source>
        <dbReference type="ARBA" id="ARBA00022553"/>
    </source>
</evidence>
<dbReference type="GO" id="GO:0000981">
    <property type="term" value="F:DNA-binding transcription factor activity, RNA polymerase II-specific"/>
    <property type="evidence" value="ECO:0007669"/>
    <property type="project" value="TreeGrafter"/>
</dbReference>
<evidence type="ECO:0000256" key="4">
    <source>
        <dbReference type="ARBA" id="ARBA00022490"/>
    </source>
</evidence>
<name>A0A3B3RR15_9TELE</name>
<feature type="binding site" evidence="15">
    <location>
        <position position="284"/>
    </location>
    <ligand>
        <name>Zn(2+)</name>
        <dbReference type="ChEBI" id="CHEBI:29105"/>
    </ligand>
</feature>
<feature type="domain" description="p53 transactivation" evidence="22">
    <location>
        <begin position="79"/>
        <end position="100"/>
    </location>
</feature>
<keyword evidence="14 18" id="KW-0131">Cell cycle</keyword>
<keyword evidence="12 18" id="KW-0804">Transcription</keyword>
<evidence type="ECO:0000259" key="21">
    <source>
        <dbReference type="Pfam" id="PF07710"/>
    </source>
</evidence>
<keyword evidence="9 18" id="KW-0805">Transcription regulation</keyword>
<sequence length="441" mass="49033">MVSTSYFAFAITASLCNDYLLFRVIKLNRRAIGPFTSFSTFHIPTMDPEEFLLFNSIGNSTVLFDIPGITSESSSMAEQDSEALPLSQETFQELWNLITVPPLDDYSSPGSSGNGENSLPPSSILPPVTEPRHEPSSTSLLSTTAFSGELGFQLCFPASGVAKSVTFTYSLDLKKLFCQIGKLCPVEVQLDHPPPQGTILRATAVYKSPEHRGLVVRRCPHHEQTNENNDDSTPRSHLIRVGGCLQARYVEDGNMKSVVVPYEHPQPGSDGTTVLYSYMCNSSCKGGMNRRPILTIITLETPNGQLLGRQCFEVRVCACPGRDRKSEEDKLRKMNEKPEVKTAPKAKRRIKEVSDPASQEKTCKQVKHASSEEVFLLEVHGKERFAMMKKINDALTLMDLLPPADRDKYLRTIFQRTSQTRTTSIGPENREDTPCEGGEQF</sequence>
<protein>
    <recommendedName>
        <fullName evidence="3 18">Cellular tumor antigen p53</fullName>
    </recommendedName>
</protein>
<organism evidence="23 24">
    <name type="scientific">Paramormyrops kingsleyae</name>
    <dbReference type="NCBI Taxonomy" id="1676925"/>
    <lineage>
        <taxon>Eukaryota</taxon>
        <taxon>Metazoa</taxon>
        <taxon>Chordata</taxon>
        <taxon>Craniata</taxon>
        <taxon>Vertebrata</taxon>
        <taxon>Euteleostomi</taxon>
        <taxon>Actinopterygii</taxon>
        <taxon>Neopterygii</taxon>
        <taxon>Teleostei</taxon>
        <taxon>Osteoglossocephala</taxon>
        <taxon>Osteoglossomorpha</taxon>
        <taxon>Osteoglossiformes</taxon>
        <taxon>Mormyridae</taxon>
        <taxon>Paramormyrops</taxon>
    </lineage>
</organism>
<reference evidence="23" key="2">
    <citation type="submission" date="2025-09" db="UniProtKB">
        <authorList>
            <consortium name="Ensembl"/>
        </authorList>
    </citation>
    <scope>IDENTIFICATION</scope>
</reference>
<dbReference type="GO" id="GO:0005634">
    <property type="term" value="C:nucleus"/>
    <property type="evidence" value="ECO:0007669"/>
    <property type="project" value="UniProtKB-SubCell"/>
</dbReference>
<feature type="domain" description="p53 DNA-binding" evidence="20">
    <location>
        <begin position="144"/>
        <end position="330"/>
    </location>
</feature>
<evidence type="ECO:0000256" key="9">
    <source>
        <dbReference type="ARBA" id="ARBA00023015"/>
    </source>
</evidence>
<evidence type="ECO:0000313" key="23">
    <source>
        <dbReference type="Ensembl" id="ENSPKIP00000021022.1"/>
    </source>
</evidence>
<keyword evidence="7 15" id="KW-0479">Metal-binding</keyword>
<dbReference type="GO" id="GO:0006915">
    <property type="term" value="P:apoptotic process"/>
    <property type="evidence" value="ECO:0007669"/>
    <property type="project" value="UniProtKB-KW"/>
</dbReference>
<evidence type="ECO:0000256" key="11">
    <source>
        <dbReference type="ARBA" id="ARBA00023159"/>
    </source>
</evidence>
<dbReference type="CDD" id="cd08367">
    <property type="entry name" value="P53"/>
    <property type="match status" value="1"/>
</dbReference>
<evidence type="ECO:0000256" key="8">
    <source>
        <dbReference type="ARBA" id="ARBA00022833"/>
    </source>
</evidence>
<dbReference type="Ensembl" id="ENSPKIT00000001649.1">
    <property type="protein sequence ID" value="ENSPKIP00000021022.1"/>
    <property type="gene ID" value="ENSPKIG00000005586.1"/>
</dbReference>
<accession>A0A3B3RR15</accession>